<evidence type="ECO:0000313" key="2">
    <source>
        <dbReference type="EMBL" id="MCO6049158.1"/>
    </source>
</evidence>
<comment type="caution">
    <text evidence="2">The sequence shown here is derived from an EMBL/GenBank/DDBJ whole genome shotgun (WGS) entry which is preliminary data.</text>
</comment>
<dbReference type="Proteomes" id="UP001205906">
    <property type="component" value="Unassembled WGS sequence"/>
</dbReference>
<keyword evidence="2" id="KW-0808">Transferase</keyword>
<name>A0ABT1C2V5_9HYPH</name>
<gene>
    <name evidence="2" type="ORF">NGM99_05065</name>
</gene>
<dbReference type="Pfam" id="PF13579">
    <property type="entry name" value="Glyco_trans_4_4"/>
    <property type="match status" value="1"/>
</dbReference>
<dbReference type="RefSeq" id="WP_252816624.1">
    <property type="nucleotide sequence ID" value="NZ_JAMXQS010000002.1"/>
</dbReference>
<dbReference type="SUPFAM" id="SSF53756">
    <property type="entry name" value="UDP-Glycosyltransferase/glycogen phosphorylase"/>
    <property type="match status" value="1"/>
</dbReference>
<protein>
    <submittedName>
        <fullName evidence="2">Glycosyl transferase family 1</fullName>
    </submittedName>
</protein>
<sequence length="385" mass="42374">MLHVLYLVHDLNDPAVRRRVAMLKAGGARVTLAGFHRGAFVPESVESVPTVSLGATADGRFAQRIGAVLKSGMSLAKHLAGVEKPDVILARNLEMLALGNRARRLFGADVPVVYECLDIHRLMLRSDHVGQALRWTERRLARDAHLLITSSPAFLREYFEPFKQTNGPVMLVENKFLELEPAPPIAAVPASLPWMIGWFGALRCARSLELLSRFTRAQNGAFTVTLRGKPALRELPDFQARVEGEPYLQFKGPYRNPEEMSDIYGAVHFSWAIDFFEEGGNSRWLLPNRLYEGCRFGAVPIAMAGTEISRVLETRGIGLILPEATPKALDALLGGMTAERHAALRGRIEATDPSIWACTRAECEDLVSRITGRASTSPVTLQAAA</sequence>
<dbReference type="Gene3D" id="3.40.50.2000">
    <property type="entry name" value="Glycogen Phosphorylase B"/>
    <property type="match status" value="1"/>
</dbReference>
<dbReference type="GO" id="GO:0016740">
    <property type="term" value="F:transferase activity"/>
    <property type="evidence" value="ECO:0007669"/>
    <property type="project" value="UniProtKB-KW"/>
</dbReference>
<dbReference type="InterPro" id="IPR028098">
    <property type="entry name" value="Glyco_trans_4-like_N"/>
</dbReference>
<keyword evidence="3" id="KW-1185">Reference proteome</keyword>
<dbReference type="EMBL" id="JAMXQS010000002">
    <property type="protein sequence ID" value="MCO6049158.1"/>
    <property type="molecule type" value="Genomic_DNA"/>
</dbReference>
<evidence type="ECO:0000259" key="1">
    <source>
        <dbReference type="Pfam" id="PF13579"/>
    </source>
</evidence>
<evidence type="ECO:0000313" key="3">
    <source>
        <dbReference type="Proteomes" id="UP001205906"/>
    </source>
</evidence>
<accession>A0ABT1C2V5</accession>
<feature type="domain" description="Glycosyltransferase subfamily 4-like N-terminal" evidence="1">
    <location>
        <begin position="15"/>
        <end position="160"/>
    </location>
</feature>
<proteinExistence type="predicted"/>
<reference evidence="2 3" key="1">
    <citation type="submission" date="2022-06" db="EMBL/GenBank/DDBJ databases">
        <title>Mesorhizobium sp. strain RP14 Genome sequencing and assembly.</title>
        <authorList>
            <person name="Kim I."/>
        </authorList>
    </citation>
    <scope>NUCLEOTIDE SEQUENCE [LARGE SCALE GENOMIC DNA]</scope>
    <source>
        <strain evidence="3">RP14(2022)</strain>
    </source>
</reference>
<organism evidence="2 3">
    <name type="scientific">Mesorhizobium liriopis</name>
    <dbReference type="NCBI Taxonomy" id="2953882"/>
    <lineage>
        <taxon>Bacteria</taxon>
        <taxon>Pseudomonadati</taxon>
        <taxon>Pseudomonadota</taxon>
        <taxon>Alphaproteobacteria</taxon>
        <taxon>Hyphomicrobiales</taxon>
        <taxon>Phyllobacteriaceae</taxon>
        <taxon>Mesorhizobium</taxon>
    </lineage>
</organism>